<evidence type="ECO:0000259" key="4">
    <source>
        <dbReference type="SMART" id="SM00796"/>
    </source>
</evidence>
<reference evidence="5 6" key="1">
    <citation type="submission" date="2016-10" db="EMBL/GenBank/DDBJ databases">
        <authorList>
            <person name="de Groot N.N."/>
        </authorList>
    </citation>
    <scope>NUCLEOTIDE SEQUENCE [LARGE SCALE GENOMIC DNA]</scope>
    <source>
        <strain evidence="5 6">CGMCC 1.6114</strain>
    </source>
</reference>
<evidence type="ECO:0000256" key="2">
    <source>
        <dbReference type="ARBA" id="ARBA00022801"/>
    </source>
</evidence>
<dbReference type="PANTHER" id="PTHR34698">
    <property type="entry name" value="5-OXOPROLINASE SUBUNIT B"/>
    <property type="match status" value="1"/>
</dbReference>
<accession>A0A1I6QW02</accession>
<name>A0A1I6QW02_9FLAO</name>
<dbReference type="RefSeq" id="WP_074977241.1">
    <property type="nucleotide sequence ID" value="NZ_FPAG01000002.1"/>
</dbReference>
<keyword evidence="1" id="KW-0547">Nucleotide-binding</keyword>
<organism evidence="5 6">
    <name type="scientific">Zhouia amylolytica</name>
    <dbReference type="NCBI Taxonomy" id="376730"/>
    <lineage>
        <taxon>Bacteria</taxon>
        <taxon>Pseudomonadati</taxon>
        <taxon>Bacteroidota</taxon>
        <taxon>Flavobacteriia</taxon>
        <taxon>Flavobacteriales</taxon>
        <taxon>Flavobacteriaceae</taxon>
        <taxon>Zhouia</taxon>
    </lineage>
</organism>
<protein>
    <submittedName>
        <fullName evidence="5">Inhibitor of KinA</fullName>
    </submittedName>
</protein>
<dbReference type="GO" id="GO:0005524">
    <property type="term" value="F:ATP binding"/>
    <property type="evidence" value="ECO:0007669"/>
    <property type="project" value="UniProtKB-KW"/>
</dbReference>
<dbReference type="SMART" id="SM00796">
    <property type="entry name" value="AHS1"/>
    <property type="match status" value="1"/>
</dbReference>
<dbReference type="Gene3D" id="2.40.100.10">
    <property type="entry name" value="Cyclophilin-like"/>
    <property type="match status" value="1"/>
</dbReference>
<dbReference type="GO" id="GO:0016787">
    <property type="term" value="F:hydrolase activity"/>
    <property type="evidence" value="ECO:0007669"/>
    <property type="project" value="UniProtKB-KW"/>
</dbReference>
<dbReference type="EMBL" id="FPAG01000002">
    <property type="protein sequence ID" value="SFS56574.1"/>
    <property type="molecule type" value="Genomic_DNA"/>
</dbReference>
<keyword evidence="2" id="KW-0378">Hydrolase</keyword>
<evidence type="ECO:0000256" key="1">
    <source>
        <dbReference type="ARBA" id="ARBA00022741"/>
    </source>
</evidence>
<gene>
    <name evidence="5" type="ORF">SAMN04487906_0917</name>
</gene>
<evidence type="ECO:0000313" key="5">
    <source>
        <dbReference type="EMBL" id="SFS56574.1"/>
    </source>
</evidence>
<dbReference type="OrthoDB" id="9778567at2"/>
<dbReference type="Gene3D" id="3.30.1360.40">
    <property type="match status" value="1"/>
</dbReference>
<sequence length="241" mass="27854">MQNYNLTYKPFGNKAVLIEWPAEVNENILNDIVSYKRYIQKYFQTTELVVAYHSLTVIFNEEINFKIIEKNLKDIYKLNIETIVLDRKIWKIPVLYGDSLGLDMQQFAMEKGLSEEAVIDLHQEALYTVYAIGFLPGFLYLGGLDEKLHHPRRREPRLEIPQGSVGIGGKQTGIYPQISPGGWNIIGNTPVRLFDIANPEVCPVSVGDKVRFYAVNRYEYELIAIQVKTGVYQFEKEDYYD</sequence>
<dbReference type="InterPro" id="IPR003833">
    <property type="entry name" value="CT_C_D"/>
</dbReference>
<dbReference type="SUPFAM" id="SSF50891">
    <property type="entry name" value="Cyclophilin-like"/>
    <property type="match status" value="1"/>
</dbReference>
<dbReference type="NCBIfam" id="TIGR00370">
    <property type="entry name" value="5-oxoprolinase subunit PxpB"/>
    <property type="match status" value="1"/>
</dbReference>
<dbReference type="InterPro" id="IPR010016">
    <property type="entry name" value="PxpB"/>
</dbReference>
<dbReference type="SUPFAM" id="SSF160467">
    <property type="entry name" value="PH0987 N-terminal domain-like"/>
    <property type="match status" value="1"/>
</dbReference>
<evidence type="ECO:0000313" key="6">
    <source>
        <dbReference type="Proteomes" id="UP000183209"/>
    </source>
</evidence>
<dbReference type="AlphaFoldDB" id="A0A1I6QW02"/>
<proteinExistence type="predicted"/>
<dbReference type="Proteomes" id="UP000183209">
    <property type="component" value="Unassembled WGS sequence"/>
</dbReference>
<dbReference type="PANTHER" id="PTHR34698:SF2">
    <property type="entry name" value="5-OXOPROLINASE SUBUNIT B"/>
    <property type="match status" value="1"/>
</dbReference>
<keyword evidence="3" id="KW-0067">ATP-binding</keyword>
<feature type="domain" description="Carboxyltransferase" evidence="4">
    <location>
        <begin position="6"/>
        <end position="204"/>
    </location>
</feature>
<evidence type="ECO:0000256" key="3">
    <source>
        <dbReference type="ARBA" id="ARBA00022840"/>
    </source>
</evidence>
<dbReference type="Pfam" id="PF02682">
    <property type="entry name" value="CT_C_D"/>
    <property type="match status" value="1"/>
</dbReference>
<dbReference type="InterPro" id="IPR029000">
    <property type="entry name" value="Cyclophilin-like_dom_sf"/>
</dbReference>